<evidence type="ECO:0000313" key="3">
    <source>
        <dbReference type="Proteomes" id="UP000001593"/>
    </source>
</evidence>
<keyword evidence="1" id="KW-0175">Coiled coil</keyword>
<gene>
    <name evidence="2" type="ORF">NEMVEDRAFT_v1g199453</name>
</gene>
<feature type="coiled-coil region" evidence="1">
    <location>
        <begin position="230"/>
        <end position="320"/>
    </location>
</feature>
<sequence length="338" mass="39608">MDKKVIQMEENIHKALHANLKLLKDFKSCASELDNLMTETDKLRPLVQGKKLNEQASERCKMTIDECKTLAERAKKTVKTLAETGKIKMEALKFAVPNDRKLSQQFVEWLSRELKKALDELSAVEVFCGERDGKIAEGYNWVKFRCLQTDMPKLKAELTNAEEAVTNTEKLLHEMRAKHDEGVCLICFHLQEKKRKAETLTRIHENTIEAFRRRMQDDRIEKDKHIKMEREKLSKTITALQKEKDKLDEEFRIISEKWLTVEKELRLTQLAEKKTKALLVSEEEKKKKLQKSISEFEARKKRAELEIKEIEKSRKACSKRGRGKWTFGSAKNSFRKKK</sequence>
<keyword evidence="3" id="KW-1185">Reference proteome</keyword>
<accession>A7RMV3</accession>
<evidence type="ECO:0000256" key="1">
    <source>
        <dbReference type="SAM" id="Coils"/>
    </source>
</evidence>
<dbReference type="EMBL" id="DS469521">
    <property type="protein sequence ID" value="EDO47165.1"/>
    <property type="molecule type" value="Genomic_DNA"/>
</dbReference>
<protein>
    <submittedName>
        <fullName evidence="2">Uncharacterized protein</fullName>
    </submittedName>
</protein>
<dbReference type="HOGENOM" id="CLU_822080_0_0_1"/>
<feature type="coiled-coil region" evidence="1">
    <location>
        <begin position="144"/>
        <end position="178"/>
    </location>
</feature>
<dbReference type="InParanoid" id="A7RMV3"/>
<dbReference type="PhylomeDB" id="A7RMV3"/>
<reference evidence="2 3" key="1">
    <citation type="journal article" date="2007" name="Science">
        <title>Sea anemone genome reveals ancestral eumetazoan gene repertoire and genomic organization.</title>
        <authorList>
            <person name="Putnam N.H."/>
            <person name="Srivastava M."/>
            <person name="Hellsten U."/>
            <person name="Dirks B."/>
            <person name="Chapman J."/>
            <person name="Salamov A."/>
            <person name="Terry A."/>
            <person name="Shapiro H."/>
            <person name="Lindquist E."/>
            <person name="Kapitonov V.V."/>
            <person name="Jurka J."/>
            <person name="Genikhovich G."/>
            <person name="Grigoriev I.V."/>
            <person name="Lucas S.M."/>
            <person name="Steele R.E."/>
            <person name="Finnerty J.R."/>
            <person name="Technau U."/>
            <person name="Martindale M.Q."/>
            <person name="Rokhsar D.S."/>
        </authorList>
    </citation>
    <scope>NUCLEOTIDE SEQUENCE [LARGE SCALE GENOMIC DNA]</scope>
    <source>
        <strain evidence="3">CH2 X CH6</strain>
    </source>
</reference>
<name>A7RMV3_NEMVE</name>
<organism evidence="2 3">
    <name type="scientific">Nematostella vectensis</name>
    <name type="common">Starlet sea anemone</name>
    <dbReference type="NCBI Taxonomy" id="45351"/>
    <lineage>
        <taxon>Eukaryota</taxon>
        <taxon>Metazoa</taxon>
        <taxon>Cnidaria</taxon>
        <taxon>Anthozoa</taxon>
        <taxon>Hexacorallia</taxon>
        <taxon>Actiniaria</taxon>
        <taxon>Edwardsiidae</taxon>
        <taxon>Nematostella</taxon>
    </lineage>
</organism>
<evidence type="ECO:0000313" key="2">
    <source>
        <dbReference type="EMBL" id="EDO47165.1"/>
    </source>
</evidence>
<dbReference type="Proteomes" id="UP000001593">
    <property type="component" value="Unassembled WGS sequence"/>
</dbReference>
<proteinExistence type="predicted"/>
<dbReference type="AlphaFoldDB" id="A7RMV3"/>